<feature type="domain" description="N-acetyltransferase" evidence="1">
    <location>
        <begin position="74"/>
        <end position="217"/>
    </location>
</feature>
<dbReference type="Gene3D" id="3.40.630.30">
    <property type="match status" value="1"/>
</dbReference>
<dbReference type="PROSITE" id="PS51186">
    <property type="entry name" value="GNAT"/>
    <property type="match status" value="1"/>
</dbReference>
<organism evidence="2 3">
    <name type="scientific">Aspergillus lucknowensis</name>
    <dbReference type="NCBI Taxonomy" id="176173"/>
    <lineage>
        <taxon>Eukaryota</taxon>
        <taxon>Fungi</taxon>
        <taxon>Dikarya</taxon>
        <taxon>Ascomycota</taxon>
        <taxon>Pezizomycotina</taxon>
        <taxon>Eurotiomycetes</taxon>
        <taxon>Eurotiomycetidae</taxon>
        <taxon>Eurotiales</taxon>
        <taxon>Aspergillaceae</taxon>
        <taxon>Aspergillus</taxon>
        <taxon>Aspergillus subgen. Nidulantes</taxon>
    </lineage>
</organism>
<keyword evidence="3" id="KW-1185">Reference proteome</keyword>
<dbReference type="InterPro" id="IPR052523">
    <property type="entry name" value="Trichothecene_AcTrans"/>
</dbReference>
<dbReference type="Pfam" id="PF13508">
    <property type="entry name" value="Acetyltransf_7"/>
    <property type="match status" value="1"/>
</dbReference>
<dbReference type="Proteomes" id="UP001610432">
    <property type="component" value="Unassembled WGS sequence"/>
</dbReference>
<protein>
    <recommendedName>
        <fullName evidence="1">N-acetyltransferase domain-containing protein</fullName>
    </recommendedName>
</protein>
<name>A0ABR4LF88_9EURO</name>
<gene>
    <name evidence="2" type="ORF">BJX67DRAFT_266678</name>
</gene>
<dbReference type="InterPro" id="IPR000182">
    <property type="entry name" value="GNAT_dom"/>
</dbReference>
<accession>A0ABR4LF88</accession>
<evidence type="ECO:0000259" key="1">
    <source>
        <dbReference type="PROSITE" id="PS51186"/>
    </source>
</evidence>
<dbReference type="PANTHER" id="PTHR42791:SF4">
    <property type="entry name" value="ACETYLTRANSFERASE, GNAT FAMILY FAMILY (AFU_ORTHOLOGUE AFUA_4G09540)-RELATED"/>
    <property type="match status" value="1"/>
</dbReference>
<dbReference type="CDD" id="cd04301">
    <property type="entry name" value="NAT_SF"/>
    <property type="match status" value="1"/>
</dbReference>
<proteinExistence type="predicted"/>
<dbReference type="PANTHER" id="PTHR42791">
    <property type="entry name" value="GNAT FAMILY ACETYLTRANSFERASE"/>
    <property type="match status" value="1"/>
</dbReference>
<evidence type="ECO:0000313" key="2">
    <source>
        <dbReference type="EMBL" id="KAL2863198.1"/>
    </source>
</evidence>
<dbReference type="SUPFAM" id="SSF55729">
    <property type="entry name" value="Acyl-CoA N-acyltransferases (Nat)"/>
    <property type="match status" value="1"/>
</dbReference>
<reference evidence="2 3" key="1">
    <citation type="submission" date="2024-07" db="EMBL/GenBank/DDBJ databases">
        <title>Section-level genome sequencing and comparative genomics of Aspergillus sections Usti and Cavernicolus.</title>
        <authorList>
            <consortium name="Lawrence Berkeley National Laboratory"/>
            <person name="Nybo J.L."/>
            <person name="Vesth T.C."/>
            <person name="Theobald S."/>
            <person name="Frisvad J.C."/>
            <person name="Larsen T.O."/>
            <person name="Kjaerboelling I."/>
            <person name="Rothschild-Mancinelli K."/>
            <person name="Lyhne E.K."/>
            <person name="Kogle M.E."/>
            <person name="Barry K."/>
            <person name="Clum A."/>
            <person name="Na H."/>
            <person name="Ledsgaard L."/>
            <person name="Lin J."/>
            <person name="Lipzen A."/>
            <person name="Kuo A."/>
            <person name="Riley R."/>
            <person name="Mondo S."/>
            <person name="Labutti K."/>
            <person name="Haridas S."/>
            <person name="Pangalinan J."/>
            <person name="Salamov A.A."/>
            <person name="Simmons B.A."/>
            <person name="Magnuson J.K."/>
            <person name="Chen J."/>
            <person name="Drula E."/>
            <person name="Henrissat B."/>
            <person name="Wiebenga A."/>
            <person name="Lubbers R.J."/>
            <person name="Gomes A.C."/>
            <person name="Macurrencykelacurrency M.R."/>
            <person name="Stajich J."/>
            <person name="Grigoriev I.V."/>
            <person name="Mortensen U.H."/>
            <person name="De Vries R.P."/>
            <person name="Baker S.E."/>
            <person name="Andersen M.R."/>
        </authorList>
    </citation>
    <scope>NUCLEOTIDE SEQUENCE [LARGE SCALE GENOMIC DNA]</scope>
    <source>
        <strain evidence="2 3">CBS 449.75</strain>
    </source>
</reference>
<comment type="caution">
    <text evidence="2">The sequence shown here is derived from an EMBL/GenBank/DDBJ whole genome shotgun (WGS) entry which is preliminary data.</text>
</comment>
<evidence type="ECO:0000313" key="3">
    <source>
        <dbReference type="Proteomes" id="UP001610432"/>
    </source>
</evidence>
<dbReference type="RefSeq" id="XP_070882177.1">
    <property type="nucleotide sequence ID" value="XM_071026442.1"/>
</dbReference>
<dbReference type="GeneID" id="98141514"/>
<sequence>MSESNYTTTTFNDSYISETSELLFNAKLGLTINRLLFKNWPNEAIQRKNYRAVLENLDRSKTEALSVVDNASGEVVAHLSITRKQPLAKRGQNILSSNEDKEQTKDAEVPEYFNPVVLSAVQSAVAELARGLGDIDHLELTYIIVKPEHRGCGIGIRLMELVFSKAEALGLPVALSSEPQVYDFFIKRGFKDTKYVDFDLAKWAPPYSGFGMFRLAGLIWYPKIGGYT</sequence>
<dbReference type="EMBL" id="JBFXLQ010000055">
    <property type="protein sequence ID" value="KAL2863198.1"/>
    <property type="molecule type" value="Genomic_DNA"/>
</dbReference>
<dbReference type="InterPro" id="IPR016181">
    <property type="entry name" value="Acyl_CoA_acyltransferase"/>
</dbReference>